<sequence>MRLVRETIGILEKRRGAAADRFWRSTVRQQIGRMQVCGLHDRNVINDQIEKFALVVFDALRSSAPQQDGDAA</sequence>
<organism evidence="1 2">
    <name type="scientific">Mesorhizobium japonicum (strain LMG 29417 / CECT 9101 / MAFF 303099)</name>
    <name type="common">Mesorhizobium loti (strain MAFF 303099)</name>
    <dbReference type="NCBI Taxonomy" id="266835"/>
    <lineage>
        <taxon>Bacteria</taxon>
        <taxon>Pseudomonadati</taxon>
        <taxon>Pseudomonadota</taxon>
        <taxon>Alphaproteobacteria</taxon>
        <taxon>Hyphomicrobiales</taxon>
        <taxon>Phyllobacteriaceae</taxon>
        <taxon>Mesorhizobium</taxon>
    </lineage>
</organism>
<dbReference type="InterPro" id="IPR045720">
    <property type="entry name" value="DUF6074"/>
</dbReference>
<accession>Q98MR4</accession>
<protein>
    <submittedName>
        <fullName evidence="1">Msl0470 protein</fullName>
    </submittedName>
</protein>
<gene>
    <name evidence="1" type="ordered locus">msl0470</name>
</gene>
<evidence type="ECO:0000313" key="2">
    <source>
        <dbReference type="Proteomes" id="UP000000552"/>
    </source>
</evidence>
<dbReference type="Proteomes" id="UP000000552">
    <property type="component" value="Chromosome"/>
</dbReference>
<dbReference type="AlphaFoldDB" id="Q98MR4"/>
<evidence type="ECO:0000313" key="1">
    <source>
        <dbReference type="EMBL" id="BAB48049.1"/>
    </source>
</evidence>
<dbReference type="KEGG" id="mlo:msl0470"/>
<proteinExistence type="predicted"/>
<dbReference type="HOGENOM" id="CLU_2719539_0_0_5"/>
<dbReference type="EMBL" id="BA000012">
    <property type="protein sequence ID" value="BAB48049.1"/>
    <property type="molecule type" value="Genomic_DNA"/>
</dbReference>
<reference evidence="1 2" key="1">
    <citation type="journal article" date="2000" name="DNA Res.">
        <title>Complete genome structure of the nitrogen-fixing symbiotic bacterium Mesorhizobium loti.</title>
        <authorList>
            <person name="Kaneko T."/>
            <person name="Nakamura Y."/>
            <person name="Sato S."/>
            <person name="Asamizu E."/>
            <person name="Kato T."/>
            <person name="Sasamoto S."/>
            <person name="Watanabe A."/>
            <person name="Idesawa K."/>
            <person name="Ishikawa A."/>
            <person name="Kawashima K."/>
            <person name="Kimura T."/>
            <person name="Kishida Y."/>
            <person name="Kiyokawa C."/>
            <person name="Kohara M."/>
            <person name="Matsumoto M."/>
            <person name="Matsuno A."/>
            <person name="Mochizuki Y."/>
            <person name="Nakayama S."/>
            <person name="Nakazaki N."/>
            <person name="Shimpo S."/>
            <person name="Sugimoto M."/>
            <person name="Takeuchi C."/>
            <person name="Yamada M."/>
            <person name="Tabata S."/>
        </authorList>
    </citation>
    <scope>NUCLEOTIDE SEQUENCE [LARGE SCALE GENOMIC DNA]</scope>
    <source>
        <strain evidence="2">LMG 29417 / CECT 9101 / MAFF 303099</strain>
    </source>
</reference>
<name>Q98MR4_RHILO</name>
<dbReference type="Pfam" id="PF19551">
    <property type="entry name" value="DUF6074"/>
    <property type="match status" value="1"/>
</dbReference>